<dbReference type="GO" id="GO:0000813">
    <property type="term" value="C:ESCRT I complex"/>
    <property type="evidence" value="ECO:0007669"/>
    <property type="project" value="InterPro"/>
</dbReference>
<organism evidence="3">
    <name type="scientific">Brassica oleracea</name>
    <name type="common">Wild cabbage</name>
    <dbReference type="NCBI Taxonomy" id="3712"/>
    <lineage>
        <taxon>Eukaryota</taxon>
        <taxon>Viridiplantae</taxon>
        <taxon>Streptophyta</taxon>
        <taxon>Embryophyta</taxon>
        <taxon>Tracheophyta</taxon>
        <taxon>Spermatophyta</taxon>
        <taxon>Magnoliopsida</taxon>
        <taxon>eudicotyledons</taxon>
        <taxon>Gunneridae</taxon>
        <taxon>Pentapetalae</taxon>
        <taxon>rosids</taxon>
        <taxon>malvids</taxon>
        <taxon>Brassicales</taxon>
        <taxon>Brassicaceae</taxon>
        <taxon>Brassiceae</taxon>
        <taxon>Brassica</taxon>
    </lineage>
</organism>
<dbReference type="InterPro" id="IPR015940">
    <property type="entry name" value="UBA"/>
</dbReference>
<evidence type="ECO:0000256" key="1">
    <source>
        <dbReference type="SAM" id="MobiDB-lite"/>
    </source>
</evidence>
<feature type="compositionally biased region" description="Pro residues" evidence="1">
    <location>
        <begin position="18"/>
        <end position="30"/>
    </location>
</feature>
<protein>
    <recommendedName>
        <fullName evidence="2">UBA domain-containing protein</fullName>
    </recommendedName>
</protein>
<dbReference type="PANTHER" id="PTHR15960">
    <property type="entry name" value="LD44032P"/>
    <property type="match status" value="1"/>
</dbReference>
<dbReference type="InterPro" id="IPR042575">
    <property type="entry name" value="UBAP1_C"/>
</dbReference>
<evidence type="ECO:0000313" key="3">
    <source>
        <dbReference type="EMBL" id="VDD31868.1"/>
    </source>
</evidence>
<dbReference type="PANTHER" id="PTHR15960:SF5">
    <property type="entry name" value="LD44032P"/>
    <property type="match status" value="1"/>
</dbReference>
<feature type="region of interest" description="Disordered" evidence="1">
    <location>
        <begin position="1"/>
        <end position="74"/>
    </location>
</feature>
<dbReference type="GO" id="GO:0043130">
    <property type="term" value="F:ubiquitin binding"/>
    <property type="evidence" value="ECO:0007669"/>
    <property type="project" value="InterPro"/>
</dbReference>
<gene>
    <name evidence="3" type="ORF">BOLC9T57191H</name>
</gene>
<name>A0A3P6DY30_BRAOL</name>
<dbReference type="SUPFAM" id="SSF46934">
    <property type="entry name" value="UBA-like"/>
    <property type="match status" value="1"/>
</dbReference>
<dbReference type="Gene3D" id="1.20.120.1920">
    <property type="entry name" value="UBAP1 SOUBA domain"/>
    <property type="match status" value="1"/>
</dbReference>
<dbReference type="InterPro" id="IPR009060">
    <property type="entry name" value="UBA-like_sf"/>
</dbReference>
<feature type="compositionally biased region" description="Low complexity" evidence="1">
    <location>
        <begin position="56"/>
        <end position="72"/>
    </location>
</feature>
<evidence type="ECO:0000259" key="2">
    <source>
        <dbReference type="PROSITE" id="PS50030"/>
    </source>
</evidence>
<reference evidence="3" key="1">
    <citation type="submission" date="2018-11" db="EMBL/GenBank/DDBJ databases">
        <authorList>
            <consortium name="Genoscope - CEA"/>
            <person name="William W."/>
        </authorList>
    </citation>
    <scope>NUCLEOTIDE SEQUENCE</scope>
</reference>
<dbReference type="PROSITE" id="PS50030">
    <property type="entry name" value="UBA"/>
    <property type="match status" value="1"/>
</dbReference>
<dbReference type="GO" id="GO:0043162">
    <property type="term" value="P:ubiquitin-dependent protein catabolic process via the multivesicular body sorting pathway"/>
    <property type="evidence" value="ECO:0007669"/>
    <property type="project" value="InterPro"/>
</dbReference>
<dbReference type="InterPro" id="IPR038870">
    <property type="entry name" value="UBAP1"/>
</dbReference>
<feature type="domain" description="UBA" evidence="2">
    <location>
        <begin position="185"/>
        <end position="227"/>
    </location>
</feature>
<proteinExistence type="predicted"/>
<accession>A0A3P6DY30</accession>
<sequence>MDYDYRNKSGASYARPMYGPPSISPSPPSTHPMYGYPNIGQQSGHGHQFFPPPERNQSFQHNSSPSPFSSSSGLGIKVTLKPEYRITPPPQLLPRAGDIPRSGFQFDFCLERAVLAEAEKDNPDWSKFGSDIPPPSNFPQPPPVPSMVRIPMQGVDPLVMKYTASGLNREAVNIAVANYGDNPTKVQEFANGFAAMREMGFPTNAVAEALFMFDNDTDKTLSHLLHGSS</sequence>
<dbReference type="AlphaFoldDB" id="A0A3P6DY30"/>
<dbReference type="EMBL" id="LR031875">
    <property type="protein sequence ID" value="VDD31868.1"/>
    <property type="molecule type" value="Genomic_DNA"/>
</dbReference>